<dbReference type="EMBL" id="RKHJ01000001">
    <property type="protein sequence ID" value="ROR67288.1"/>
    <property type="molecule type" value="Genomic_DNA"/>
</dbReference>
<gene>
    <name evidence="11" type="ORF">EDD26_2698</name>
</gene>
<dbReference type="PANTHER" id="PTHR43646:SF2">
    <property type="entry name" value="GLYCOSYLTRANSFERASE 2-LIKE DOMAIN-CONTAINING PROTEIN"/>
    <property type="match status" value="1"/>
</dbReference>
<keyword evidence="12" id="KW-1185">Reference proteome</keyword>
<dbReference type="InterPro" id="IPR001173">
    <property type="entry name" value="Glyco_trans_2-like"/>
</dbReference>
<comment type="pathway">
    <text evidence="7">Carotenoid biosynthesis; staphyloxanthin biosynthesis; staphyloxanthin from farnesyl diphosphate: step 4/5.</text>
</comment>
<organism evidence="11 12">
    <name type="scientific">Agrococcus jenensis</name>
    <dbReference type="NCBI Taxonomy" id="46353"/>
    <lineage>
        <taxon>Bacteria</taxon>
        <taxon>Bacillati</taxon>
        <taxon>Actinomycetota</taxon>
        <taxon>Actinomycetes</taxon>
        <taxon>Micrococcales</taxon>
        <taxon>Microbacteriaceae</taxon>
        <taxon>Agrococcus</taxon>
    </lineage>
</organism>
<evidence type="ECO:0000256" key="1">
    <source>
        <dbReference type="ARBA" id="ARBA00004236"/>
    </source>
</evidence>
<comment type="similarity">
    <text evidence="8">Belongs to the glycosyltransferase 2 family. CrtQ subfamily.</text>
</comment>
<protein>
    <recommendedName>
        <fullName evidence="9">4,4'-diaponeurosporenoate glycosyltransferase</fullName>
    </recommendedName>
</protein>
<evidence type="ECO:0000256" key="5">
    <source>
        <dbReference type="ARBA" id="ARBA00023136"/>
    </source>
</evidence>
<dbReference type="GO" id="GO:0016757">
    <property type="term" value="F:glycosyltransferase activity"/>
    <property type="evidence" value="ECO:0007669"/>
    <property type="project" value="UniProtKB-KW"/>
</dbReference>
<dbReference type="AlphaFoldDB" id="A0A3N2AWH0"/>
<sequence length="257" mass="27471">MSAQSTTPSRVSVVIPVRDDAVALRGCLARLAAQSVVPLEIIVVDNGSTDDSAAVALAGGARVVEELRPGVGAAAACGYDAARGDVIARCDADSRVPVDWVARIADAFAHDAALDAITGPGRFHDVPAPWAGLASVAYAFGTFVVAGAAIGNVPLWGSNMALRRSAWTAIAHRATRDDADVHDDLDVAMRLGPAARIRFDPRMRVSAEGRIFRSRDDVRRRVSVAMRTFRRNWAEGGSPGRRWARRLSPSRLRRVRG</sequence>
<proteinExistence type="inferred from homology"/>
<dbReference type="InterPro" id="IPR029044">
    <property type="entry name" value="Nucleotide-diphossugar_trans"/>
</dbReference>
<dbReference type="Proteomes" id="UP000275456">
    <property type="component" value="Unassembled WGS sequence"/>
</dbReference>
<evidence type="ECO:0000256" key="9">
    <source>
        <dbReference type="ARBA" id="ARBA00040345"/>
    </source>
</evidence>
<evidence type="ECO:0000256" key="4">
    <source>
        <dbReference type="ARBA" id="ARBA00022679"/>
    </source>
</evidence>
<keyword evidence="5" id="KW-0472">Membrane</keyword>
<dbReference type="CDD" id="cd00761">
    <property type="entry name" value="Glyco_tranf_GTA_type"/>
    <property type="match status" value="1"/>
</dbReference>
<evidence type="ECO:0000313" key="11">
    <source>
        <dbReference type="EMBL" id="ROR67288.1"/>
    </source>
</evidence>
<evidence type="ECO:0000313" key="12">
    <source>
        <dbReference type="Proteomes" id="UP000275456"/>
    </source>
</evidence>
<feature type="domain" description="Glycosyltransferase 2-like" evidence="10">
    <location>
        <begin position="12"/>
        <end position="123"/>
    </location>
</feature>
<keyword evidence="2" id="KW-1003">Cell membrane</keyword>
<accession>A0A3N2AWH0</accession>
<evidence type="ECO:0000256" key="8">
    <source>
        <dbReference type="ARBA" id="ARBA00038120"/>
    </source>
</evidence>
<dbReference type="Pfam" id="PF00535">
    <property type="entry name" value="Glycos_transf_2"/>
    <property type="match status" value="1"/>
</dbReference>
<dbReference type="OrthoDB" id="9802632at2"/>
<keyword evidence="4 11" id="KW-0808">Transferase</keyword>
<dbReference type="GO" id="GO:0005886">
    <property type="term" value="C:plasma membrane"/>
    <property type="evidence" value="ECO:0007669"/>
    <property type="project" value="UniProtKB-SubCell"/>
</dbReference>
<comment type="function">
    <text evidence="6">Catalyzes the glycosylation of 4,4'-diaponeurosporenoate, i.e. the esterification of glucose at the C1'' position with the carboxyl group of 4,4'-diaponeurosporenic acid, to form glycosyl-4,4'-diaponeurosporenoate. This is a step in the biosynthesis of staphyloxanthin, an orange pigment present in most staphylococci strains.</text>
</comment>
<dbReference type="Gene3D" id="3.90.550.10">
    <property type="entry name" value="Spore Coat Polysaccharide Biosynthesis Protein SpsA, Chain A"/>
    <property type="match status" value="1"/>
</dbReference>
<evidence type="ECO:0000256" key="7">
    <source>
        <dbReference type="ARBA" id="ARBA00037904"/>
    </source>
</evidence>
<comment type="caution">
    <text evidence="11">The sequence shown here is derived from an EMBL/GenBank/DDBJ whole genome shotgun (WGS) entry which is preliminary data.</text>
</comment>
<dbReference type="RefSeq" id="WP_123698173.1">
    <property type="nucleotide sequence ID" value="NZ_RKHJ01000001.1"/>
</dbReference>
<evidence type="ECO:0000256" key="6">
    <source>
        <dbReference type="ARBA" id="ARBA00037281"/>
    </source>
</evidence>
<comment type="subcellular location">
    <subcellularLocation>
        <location evidence="1">Cell membrane</location>
    </subcellularLocation>
</comment>
<dbReference type="PANTHER" id="PTHR43646">
    <property type="entry name" value="GLYCOSYLTRANSFERASE"/>
    <property type="match status" value="1"/>
</dbReference>
<reference evidence="11 12" key="1">
    <citation type="submission" date="2018-11" db="EMBL/GenBank/DDBJ databases">
        <title>Sequencing the genomes of 1000 actinobacteria strains.</title>
        <authorList>
            <person name="Klenk H.-P."/>
        </authorList>
    </citation>
    <scope>NUCLEOTIDE SEQUENCE [LARGE SCALE GENOMIC DNA]</scope>
    <source>
        <strain evidence="11 12">DSM 9580</strain>
    </source>
</reference>
<evidence type="ECO:0000259" key="10">
    <source>
        <dbReference type="Pfam" id="PF00535"/>
    </source>
</evidence>
<keyword evidence="3" id="KW-0328">Glycosyltransferase</keyword>
<name>A0A3N2AWH0_9MICO</name>
<dbReference type="SUPFAM" id="SSF53448">
    <property type="entry name" value="Nucleotide-diphospho-sugar transferases"/>
    <property type="match status" value="1"/>
</dbReference>
<evidence type="ECO:0000256" key="3">
    <source>
        <dbReference type="ARBA" id="ARBA00022676"/>
    </source>
</evidence>
<evidence type="ECO:0000256" key="2">
    <source>
        <dbReference type="ARBA" id="ARBA00022475"/>
    </source>
</evidence>